<feature type="transmembrane region" description="Helical" evidence="5">
    <location>
        <begin position="142"/>
        <end position="162"/>
    </location>
</feature>
<comment type="caution">
    <text evidence="6">The sequence shown here is derived from an EMBL/GenBank/DDBJ whole genome shotgun (WGS) entry which is preliminary data.</text>
</comment>
<evidence type="ECO:0000256" key="5">
    <source>
        <dbReference type="SAM" id="Phobius"/>
    </source>
</evidence>
<comment type="subcellular location">
    <subcellularLocation>
        <location evidence="1">Endomembrane system</location>
        <topology evidence="1">Multi-pass membrane protein</topology>
    </subcellularLocation>
</comment>
<dbReference type="GO" id="GO:0008168">
    <property type="term" value="F:methyltransferase activity"/>
    <property type="evidence" value="ECO:0007669"/>
    <property type="project" value="UniProtKB-KW"/>
</dbReference>
<reference evidence="6 7" key="1">
    <citation type="submission" date="2019-09" db="EMBL/GenBank/DDBJ databases">
        <title>Actinomadura physcomitrii sp. nov., a novel actinomycete isolated from moss [Physcomitrium sphaericum (Ludw) Fuernr].</title>
        <authorList>
            <person name="Zhuang X."/>
            <person name="Liu C."/>
        </authorList>
    </citation>
    <scope>NUCLEOTIDE SEQUENCE [LARGE SCALE GENOMIC DNA]</scope>
    <source>
        <strain evidence="6 7">HMC1</strain>
    </source>
</reference>
<proteinExistence type="predicted"/>
<protein>
    <submittedName>
        <fullName evidence="6">Isoprenylcysteine carboxylmethyltransferase family protein</fullName>
    </submittedName>
</protein>
<dbReference type="PANTHER" id="PTHR12714">
    <property type="entry name" value="PROTEIN-S ISOPRENYLCYSTEINE O-METHYLTRANSFERASE"/>
    <property type="match status" value="1"/>
</dbReference>
<dbReference type="RefSeq" id="WP_151557510.1">
    <property type="nucleotide sequence ID" value="NZ_WBMT01000001.1"/>
</dbReference>
<organism evidence="6 7">
    <name type="scientific">Actinomadura rudentiformis</name>
    <dbReference type="NCBI Taxonomy" id="359158"/>
    <lineage>
        <taxon>Bacteria</taxon>
        <taxon>Bacillati</taxon>
        <taxon>Actinomycetota</taxon>
        <taxon>Actinomycetes</taxon>
        <taxon>Streptosporangiales</taxon>
        <taxon>Thermomonosporaceae</taxon>
        <taxon>Actinomadura</taxon>
    </lineage>
</organism>
<dbReference type="PANTHER" id="PTHR12714:SF9">
    <property type="entry name" value="PROTEIN-S-ISOPRENYLCYSTEINE O-METHYLTRANSFERASE"/>
    <property type="match status" value="1"/>
</dbReference>
<feature type="transmembrane region" description="Helical" evidence="5">
    <location>
        <begin position="6"/>
        <end position="23"/>
    </location>
</feature>
<dbReference type="OrthoDB" id="941586at2"/>
<dbReference type="EMBL" id="WBMT01000001">
    <property type="protein sequence ID" value="KAB2352567.1"/>
    <property type="molecule type" value="Genomic_DNA"/>
</dbReference>
<dbReference type="GO" id="GO:0032259">
    <property type="term" value="P:methylation"/>
    <property type="evidence" value="ECO:0007669"/>
    <property type="project" value="UniProtKB-KW"/>
</dbReference>
<accession>A0A6H9YVB1</accession>
<sequence length="206" mass="21903">MTVSALVIYLVWALLAFGLRSWVQWRRTGDAGFRGAGLDPRTTQWRVRALFVGAVLLGFAGPVAELAGLAAVGVLDHPAVRGGGLAVAVAGVAATVAAQWSMGASWRIGVDERERTELVTTGAFTLARNPIFTAMIGTSAGLAAMVPNLVALLALTLTVIAIELQVRVVEEPYLERVHGDAYARYRADVGRFVPWVGRLHSSRPSA</sequence>
<evidence type="ECO:0000313" key="7">
    <source>
        <dbReference type="Proteomes" id="UP000468735"/>
    </source>
</evidence>
<gene>
    <name evidence="6" type="ORF">F8566_02530</name>
</gene>
<keyword evidence="6" id="KW-0489">Methyltransferase</keyword>
<evidence type="ECO:0000256" key="4">
    <source>
        <dbReference type="ARBA" id="ARBA00023136"/>
    </source>
</evidence>
<dbReference type="InterPro" id="IPR007318">
    <property type="entry name" value="Phopholipid_MeTrfase"/>
</dbReference>
<feature type="transmembrane region" description="Helical" evidence="5">
    <location>
        <begin position="84"/>
        <end position="106"/>
    </location>
</feature>
<keyword evidence="7" id="KW-1185">Reference proteome</keyword>
<dbReference type="Pfam" id="PF04191">
    <property type="entry name" value="PEMT"/>
    <property type="match status" value="1"/>
</dbReference>
<evidence type="ECO:0000256" key="3">
    <source>
        <dbReference type="ARBA" id="ARBA00022989"/>
    </source>
</evidence>
<feature type="transmembrane region" description="Helical" evidence="5">
    <location>
        <begin position="49"/>
        <end position="72"/>
    </location>
</feature>
<dbReference type="Gene3D" id="1.20.120.1630">
    <property type="match status" value="1"/>
</dbReference>
<dbReference type="Proteomes" id="UP000468735">
    <property type="component" value="Unassembled WGS sequence"/>
</dbReference>
<keyword evidence="4 5" id="KW-0472">Membrane</keyword>
<name>A0A6H9YVB1_9ACTN</name>
<evidence type="ECO:0000313" key="6">
    <source>
        <dbReference type="EMBL" id="KAB2352567.1"/>
    </source>
</evidence>
<dbReference type="AlphaFoldDB" id="A0A6H9YVB1"/>
<keyword evidence="3 5" id="KW-1133">Transmembrane helix</keyword>
<keyword evidence="2 5" id="KW-0812">Transmembrane</keyword>
<evidence type="ECO:0000256" key="1">
    <source>
        <dbReference type="ARBA" id="ARBA00004127"/>
    </source>
</evidence>
<dbReference type="GO" id="GO:0012505">
    <property type="term" value="C:endomembrane system"/>
    <property type="evidence" value="ECO:0007669"/>
    <property type="project" value="UniProtKB-SubCell"/>
</dbReference>
<keyword evidence="6" id="KW-0808">Transferase</keyword>
<evidence type="ECO:0000256" key="2">
    <source>
        <dbReference type="ARBA" id="ARBA00022692"/>
    </source>
</evidence>